<comment type="caution">
    <text evidence="2">The sequence shown here is derived from an EMBL/GenBank/DDBJ whole genome shotgun (WGS) entry which is preliminary data.</text>
</comment>
<feature type="chain" id="PRO_5047462354" evidence="1">
    <location>
        <begin position="22"/>
        <end position="262"/>
    </location>
</feature>
<dbReference type="Proteomes" id="UP001597013">
    <property type="component" value="Unassembled WGS sequence"/>
</dbReference>
<accession>A0ABW3N675</accession>
<dbReference type="SUPFAM" id="SSF49464">
    <property type="entry name" value="Carboxypeptidase regulatory domain-like"/>
    <property type="match status" value="1"/>
</dbReference>
<dbReference type="Pfam" id="PF13715">
    <property type="entry name" value="CarbopepD_reg_2"/>
    <property type="match status" value="1"/>
</dbReference>
<keyword evidence="1" id="KW-0732">Signal</keyword>
<dbReference type="InterPro" id="IPR008969">
    <property type="entry name" value="CarboxyPept-like_regulatory"/>
</dbReference>
<dbReference type="EMBL" id="JBHTJL010000009">
    <property type="protein sequence ID" value="MFD1063189.1"/>
    <property type="molecule type" value="Genomic_DNA"/>
</dbReference>
<proteinExistence type="predicted"/>
<feature type="signal peptide" evidence="1">
    <location>
        <begin position="1"/>
        <end position="21"/>
    </location>
</feature>
<dbReference type="RefSeq" id="WP_386129717.1">
    <property type="nucleotide sequence ID" value="NZ_JBHTJL010000009.1"/>
</dbReference>
<reference evidence="3" key="1">
    <citation type="journal article" date="2019" name="Int. J. Syst. Evol. Microbiol.">
        <title>The Global Catalogue of Microorganisms (GCM) 10K type strain sequencing project: providing services to taxonomists for standard genome sequencing and annotation.</title>
        <authorList>
            <consortium name="The Broad Institute Genomics Platform"/>
            <consortium name="The Broad Institute Genome Sequencing Center for Infectious Disease"/>
            <person name="Wu L."/>
            <person name="Ma J."/>
        </authorList>
    </citation>
    <scope>NUCLEOTIDE SEQUENCE [LARGE SCALE GENOMIC DNA]</scope>
    <source>
        <strain evidence="3">CCUG 62215</strain>
    </source>
</reference>
<evidence type="ECO:0000256" key="1">
    <source>
        <dbReference type="SAM" id="SignalP"/>
    </source>
</evidence>
<name>A0ABW3N675_9FLAO</name>
<keyword evidence="3" id="KW-1185">Reference proteome</keyword>
<gene>
    <name evidence="2" type="ORF">ACFQ1Q_08010</name>
</gene>
<organism evidence="2 3">
    <name type="scientific">Winogradskyella litorisediminis</name>
    <dbReference type="NCBI Taxonomy" id="1156618"/>
    <lineage>
        <taxon>Bacteria</taxon>
        <taxon>Pseudomonadati</taxon>
        <taxon>Bacteroidota</taxon>
        <taxon>Flavobacteriia</taxon>
        <taxon>Flavobacteriales</taxon>
        <taxon>Flavobacteriaceae</taxon>
        <taxon>Winogradskyella</taxon>
    </lineage>
</organism>
<evidence type="ECO:0000313" key="2">
    <source>
        <dbReference type="EMBL" id="MFD1063189.1"/>
    </source>
</evidence>
<protein>
    <submittedName>
        <fullName evidence="2">Carboxypeptidase-like regulatory domain-containing protein</fullName>
    </submittedName>
</protein>
<evidence type="ECO:0000313" key="3">
    <source>
        <dbReference type="Proteomes" id="UP001597013"/>
    </source>
</evidence>
<sequence>MIKKISLILILVSTYSGFAQLQNLNGIVIANDEVEGVHVLNKSSVKYTVTDTDGSFTIIAKANDTLVFSALKYKLKETVVTASDLQKSDFKVYLEEKINELDEVTVGKILTGSLGSDLGNVETKEELNFYDLGIPGYTGKPKTIEERKLADADAGSWGYVGIGFSINFHKLLNKVSGRTKKLKAIVALSENDKCMNRLKDFYTETLFKEEDLTEAQQNEYFYFCMDDDSFKDLCERNDPSEVIPFLNEKLAVYKANLNESKN</sequence>